<evidence type="ECO:0000313" key="1">
    <source>
        <dbReference type="EMBL" id="RNL82191.1"/>
    </source>
</evidence>
<accession>A0A3N0E2X3</accession>
<name>A0A3N0E2X3_9ACTN</name>
<proteinExistence type="predicted"/>
<dbReference type="EMBL" id="RJMB01000025">
    <property type="protein sequence ID" value="RNL82191.1"/>
    <property type="molecule type" value="Genomic_DNA"/>
</dbReference>
<organism evidence="1 2">
    <name type="scientific">Halostreptopolyspora alba</name>
    <dbReference type="NCBI Taxonomy" id="2487137"/>
    <lineage>
        <taxon>Bacteria</taxon>
        <taxon>Bacillati</taxon>
        <taxon>Actinomycetota</taxon>
        <taxon>Actinomycetes</taxon>
        <taxon>Streptosporangiales</taxon>
        <taxon>Nocardiopsidaceae</taxon>
        <taxon>Halostreptopolyspora</taxon>
    </lineage>
</organism>
<reference evidence="1 2" key="1">
    <citation type="submission" date="2018-11" db="EMBL/GenBank/DDBJ databases">
        <title>The genome draft of YIM 96095.</title>
        <authorList>
            <person name="Tang S.-K."/>
            <person name="Chunyu W.-X."/>
            <person name="Feng Y.-Z."/>
        </authorList>
    </citation>
    <scope>NUCLEOTIDE SEQUENCE [LARGE SCALE GENOMIC DNA]</scope>
    <source>
        <strain evidence="1 2">YIM 96095</strain>
    </source>
</reference>
<keyword evidence="2" id="KW-1185">Reference proteome</keyword>
<sequence length="106" mass="11300">MATSVPETVWGLRFTLPLPGADTATPGTLAHALREGFPLLGEEGRPLIAARVVLRRAVHHFADSLPRTFRDAGVRAAHDTARRITGVPRGGVAWGHPPLLGDVVAR</sequence>
<dbReference type="AlphaFoldDB" id="A0A3N0E2X3"/>
<dbReference type="Proteomes" id="UP000269198">
    <property type="component" value="Unassembled WGS sequence"/>
</dbReference>
<gene>
    <name evidence="1" type="ORF">EFW17_19955</name>
</gene>
<dbReference type="OrthoDB" id="4557915at2"/>
<protein>
    <submittedName>
        <fullName evidence="1">Uncharacterized protein</fullName>
    </submittedName>
</protein>
<evidence type="ECO:0000313" key="2">
    <source>
        <dbReference type="Proteomes" id="UP000269198"/>
    </source>
</evidence>
<comment type="caution">
    <text evidence="1">The sequence shown here is derived from an EMBL/GenBank/DDBJ whole genome shotgun (WGS) entry which is preliminary data.</text>
</comment>